<accession>A0A926D386</accession>
<dbReference type="RefSeq" id="WP_249314351.1">
    <property type="nucleotide sequence ID" value="NZ_JACRSR010000001.1"/>
</dbReference>
<dbReference type="PANTHER" id="PTHR43674:SF2">
    <property type="entry name" value="BETA-UREIDOPROPIONASE"/>
    <property type="match status" value="1"/>
</dbReference>
<feature type="domain" description="CN hydrolase" evidence="2">
    <location>
        <begin position="1"/>
        <end position="240"/>
    </location>
</feature>
<gene>
    <name evidence="3" type="ORF">H8696_01015</name>
</gene>
<dbReference type="PROSITE" id="PS50263">
    <property type="entry name" value="CN_HYDROLASE"/>
    <property type="match status" value="1"/>
</dbReference>
<dbReference type="GO" id="GO:0016811">
    <property type="term" value="F:hydrolase activity, acting on carbon-nitrogen (but not peptide) bonds, in linear amides"/>
    <property type="evidence" value="ECO:0007669"/>
    <property type="project" value="TreeGrafter"/>
</dbReference>
<evidence type="ECO:0000313" key="3">
    <source>
        <dbReference type="EMBL" id="MBC8530426.1"/>
    </source>
</evidence>
<evidence type="ECO:0000313" key="4">
    <source>
        <dbReference type="Proteomes" id="UP000623172"/>
    </source>
</evidence>
<sequence length="272" mass="29845">MTIALLQTADRGSESENLMDVLEKIRDAGREGAKIAVLPELCLHPYLTRRRMEDERFWMGEDTLILDPLQKAAQDWSMVVVMGVAWKLFGHHYNGALVIDENGRLEGCVPMAHRLPGGPYDGREIEAGAGEFKVFSTGAGPLGVLVGDDLMYCESPRILALHGAQLIVALGVPWALSYDAMLAQMKAYACQNGVYVAYVNRAGEEADFVFGGGSALIDPEGYVTAQAAGAPQSLYGRIHPERSHQVRTRLPFLDNRKCQGYLPLIQNLVREA</sequence>
<comment type="caution">
    <text evidence="3">The sequence shown here is derived from an EMBL/GenBank/DDBJ whole genome shotgun (WGS) entry which is preliminary data.</text>
</comment>
<protein>
    <submittedName>
        <fullName evidence="3">Carbon-nitrogen hydrolase family protein</fullName>
    </submittedName>
</protein>
<dbReference type="Proteomes" id="UP000623172">
    <property type="component" value="Unassembled WGS sequence"/>
</dbReference>
<proteinExistence type="predicted"/>
<dbReference type="InterPro" id="IPR050345">
    <property type="entry name" value="Aliph_Amidase/BUP"/>
</dbReference>
<dbReference type="AlphaFoldDB" id="A0A926D386"/>
<keyword evidence="4" id="KW-1185">Reference proteome</keyword>
<dbReference type="SUPFAM" id="SSF56317">
    <property type="entry name" value="Carbon-nitrogen hydrolase"/>
    <property type="match status" value="1"/>
</dbReference>
<organism evidence="3 4">
    <name type="scientific">Gehongia tenuis</name>
    <dbReference type="NCBI Taxonomy" id="2763655"/>
    <lineage>
        <taxon>Bacteria</taxon>
        <taxon>Bacillati</taxon>
        <taxon>Bacillota</taxon>
        <taxon>Clostridia</taxon>
        <taxon>Christensenellales</taxon>
        <taxon>Christensenellaceae</taxon>
        <taxon>Gehongia</taxon>
    </lineage>
</organism>
<dbReference type="InterPro" id="IPR036526">
    <property type="entry name" value="C-N_Hydrolase_sf"/>
</dbReference>
<dbReference type="InterPro" id="IPR003010">
    <property type="entry name" value="C-N_Hydrolase"/>
</dbReference>
<name>A0A926D386_9FIRM</name>
<dbReference type="EMBL" id="JACRSR010000001">
    <property type="protein sequence ID" value="MBC8530426.1"/>
    <property type="molecule type" value="Genomic_DNA"/>
</dbReference>
<dbReference type="Gene3D" id="3.60.110.10">
    <property type="entry name" value="Carbon-nitrogen hydrolase"/>
    <property type="match status" value="1"/>
</dbReference>
<evidence type="ECO:0000256" key="1">
    <source>
        <dbReference type="ARBA" id="ARBA00022801"/>
    </source>
</evidence>
<dbReference type="PANTHER" id="PTHR43674">
    <property type="entry name" value="NITRILASE C965.09-RELATED"/>
    <property type="match status" value="1"/>
</dbReference>
<keyword evidence="1 3" id="KW-0378">Hydrolase</keyword>
<evidence type="ECO:0000259" key="2">
    <source>
        <dbReference type="PROSITE" id="PS50263"/>
    </source>
</evidence>
<dbReference type="Pfam" id="PF00795">
    <property type="entry name" value="CN_hydrolase"/>
    <property type="match status" value="1"/>
</dbReference>
<reference evidence="3" key="1">
    <citation type="submission" date="2020-08" db="EMBL/GenBank/DDBJ databases">
        <title>Genome public.</title>
        <authorList>
            <person name="Liu C."/>
            <person name="Sun Q."/>
        </authorList>
    </citation>
    <scope>NUCLEOTIDE SEQUENCE</scope>
    <source>
        <strain evidence="3">NSJ-53</strain>
    </source>
</reference>
<dbReference type="CDD" id="cd07197">
    <property type="entry name" value="nitrilase"/>
    <property type="match status" value="1"/>
</dbReference>